<dbReference type="AlphaFoldDB" id="A0A8D0DDU0"/>
<protein>
    <submittedName>
        <fullName evidence="1">Uncharacterized protein</fullName>
    </submittedName>
</protein>
<dbReference type="GeneTree" id="ENSGT01000000215054"/>
<dbReference type="Proteomes" id="UP000694568">
    <property type="component" value="Unplaced"/>
</dbReference>
<evidence type="ECO:0000313" key="1">
    <source>
        <dbReference type="Ensembl" id="ENSSLUP00000052041.1"/>
    </source>
</evidence>
<reference evidence="1" key="1">
    <citation type="submission" date="2025-08" db="UniProtKB">
        <authorList>
            <consortium name="Ensembl"/>
        </authorList>
    </citation>
    <scope>IDENTIFICATION</scope>
</reference>
<organism evidence="1 2">
    <name type="scientific">Sander lucioperca</name>
    <name type="common">Pike-perch</name>
    <name type="synonym">Perca lucioperca</name>
    <dbReference type="NCBI Taxonomy" id="283035"/>
    <lineage>
        <taxon>Eukaryota</taxon>
        <taxon>Metazoa</taxon>
        <taxon>Chordata</taxon>
        <taxon>Craniata</taxon>
        <taxon>Vertebrata</taxon>
        <taxon>Euteleostomi</taxon>
        <taxon>Actinopterygii</taxon>
        <taxon>Neopterygii</taxon>
        <taxon>Teleostei</taxon>
        <taxon>Neoteleostei</taxon>
        <taxon>Acanthomorphata</taxon>
        <taxon>Eupercaria</taxon>
        <taxon>Perciformes</taxon>
        <taxon>Percoidei</taxon>
        <taxon>Percidae</taxon>
        <taxon>Luciopercinae</taxon>
        <taxon>Sander</taxon>
    </lineage>
</organism>
<sequence length="48" mass="5322">WPPQSQDWSKSDERLLQAVEQNEPDKVSALIVKKGLCPTKLDAEGKSA</sequence>
<dbReference type="Ensembl" id="ENSSLUT00000053577.1">
    <property type="protein sequence ID" value="ENSSLUP00000052041.1"/>
    <property type="gene ID" value="ENSSLUG00000022639.1"/>
</dbReference>
<name>A0A8D0DDU0_SANLU</name>
<evidence type="ECO:0000313" key="2">
    <source>
        <dbReference type="Proteomes" id="UP000694568"/>
    </source>
</evidence>
<keyword evidence="2" id="KW-1185">Reference proteome</keyword>
<reference evidence="1" key="2">
    <citation type="submission" date="2025-09" db="UniProtKB">
        <authorList>
            <consortium name="Ensembl"/>
        </authorList>
    </citation>
    <scope>IDENTIFICATION</scope>
</reference>
<proteinExistence type="predicted"/>
<accession>A0A8D0DDU0</accession>